<gene>
    <name evidence="8" type="primary">PARPA_03133.1 scaffold 6726</name>
</gene>
<evidence type="ECO:0000256" key="6">
    <source>
        <dbReference type="SAM" id="MobiDB-lite"/>
    </source>
</evidence>
<dbReference type="GO" id="GO:0005634">
    <property type="term" value="C:nucleus"/>
    <property type="evidence" value="ECO:0007669"/>
    <property type="project" value="TreeGrafter"/>
</dbReference>
<dbReference type="SMART" id="SM00132">
    <property type="entry name" value="LIM"/>
    <property type="match status" value="3"/>
</dbReference>
<dbReference type="Pfam" id="PF00412">
    <property type="entry name" value="LIM"/>
    <property type="match status" value="3"/>
</dbReference>
<name>A0A0B7N3E5_9FUNG</name>
<keyword evidence="9" id="KW-1185">Reference proteome</keyword>
<dbReference type="STRING" id="35722.A0A0B7N3E5"/>
<evidence type="ECO:0000256" key="2">
    <source>
        <dbReference type="ARBA" id="ARBA00022737"/>
    </source>
</evidence>
<keyword evidence="2" id="KW-0677">Repeat</keyword>
<protein>
    <recommendedName>
        <fullName evidence="7">LIM zinc-binding domain-containing protein</fullName>
    </recommendedName>
</protein>
<feature type="compositionally biased region" description="Low complexity" evidence="6">
    <location>
        <begin position="69"/>
        <end position="90"/>
    </location>
</feature>
<evidence type="ECO:0000256" key="3">
    <source>
        <dbReference type="ARBA" id="ARBA00022833"/>
    </source>
</evidence>
<dbReference type="PANTHER" id="PTHR24205">
    <property type="entry name" value="FOUR AND A HALF LIM DOMAINS PROTEIN"/>
    <property type="match status" value="1"/>
</dbReference>
<dbReference type="PANTHER" id="PTHR24205:SF16">
    <property type="entry name" value="GH01042P-RELATED"/>
    <property type="match status" value="1"/>
</dbReference>
<organism evidence="8 9">
    <name type="scientific">Parasitella parasitica</name>
    <dbReference type="NCBI Taxonomy" id="35722"/>
    <lineage>
        <taxon>Eukaryota</taxon>
        <taxon>Fungi</taxon>
        <taxon>Fungi incertae sedis</taxon>
        <taxon>Mucoromycota</taxon>
        <taxon>Mucoromycotina</taxon>
        <taxon>Mucoromycetes</taxon>
        <taxon>Mucorales</taxon>
        <taxon>Mucorineae</taxon>
        <taxon>Mucoraceae</taxon>
        <taxon>Parasitella</taxon>
    </lineage>
</organism>
<dbReference type="Proteomes" id="UP000054107">
    <property type="component" value="Unassembled WGS sequence"/>
</dbReference>
<dbReference type="Gene3D" id="2.10.110.10">
    <property type="entry name" value="Cysteine Rich Protein"/>
    <property type="match status" value="3"/>
</dbReference>
<reference evidence="8 9" key="1">
    <citation type="submission" date="2014-09" db="EMBL/GenBank/DDBJ databases">
        <authorList>
            <person name="Ellenberger Sabrina"/>
        </authorList>
    </citation>
    <scope>NUCLEOTIDE SEQUENCE [LARGE SCALE GENOMIC DNA]</scope>
    <source>
        <strain evidence="8 9">CBS 412.66</strain>
    </source>
</reference>
<keyword evidence="3 5" id="KW-0862">Zinc</keyword>
<proteinExistence type="predicted"/>
<keyword evidence="1 5" id="KW-0479">Metal-binding</keyword>
<dbReference type="PROSITE" id="PS50023">
    <property type="entry name" value="LIM_DOMAIN_2"/>
    <property type="match status" value="3"/>
</dbReference>
<feature type="domain" description="LIM zinc-binding" evidence="7">
    <location>
        <begin position="148"/>
        <end position="211"/>
    </location>
</feature>
<evidence type="ECO:0000313" key="9">
    <source>
        <dbReference type="Proteomes" id="UP000054107"/>
    </source>
</evidence>
<feature type="domain" description="LIM zinc-binding" evidence="7">
    <location>
        <begin position="331"/>
        <end position="390"/>
    </location>
</feature>
<dbReference type="CDD" id="cd08368">
    <property type="entry name" value="LIM"/>
    <property type="match status" value="1"/>
</dbReference>
<evidence type="ECO:0000256" key="4">
    <source>
        <dbReference type="ARBA" id="ARBA00023038"/>
    </source>
</evidence>
<dbReference type="InterPro" id="IPR001781">
    <property type="entry name" value="Znf_LIM"/>
</dbReference>
<dbReference type="AlphaFoldDB" id="A0A0B7N3E5"/>
<dbReference type="GO" id="GO:0003712">
    <property type="term" value="F:transcription coregulator activity"/>
    <property type="evidence" value="ECO:0007669"/>
    <property type="project" value="TreeGrafter"/>
</dbReference>
<sequence>MAEISAPIINQDHSPLSLFDVLDYHQNLPLLPSQDIQKRSKERSNALNNSIRRIFQKNKVTEKQHRSTDSPLSPTLSLFSSTSSNNTIPTPRSSEEFFQHYLLTQEMNLLSSQRNNHLVRSKSAGCKKPVTETAALQKLVTSMSIKDDLCQHCSKYIADCDNAIKDPITKYSYHQSCYCCSLCRASLTVSNACEHDGKLYCARDYQVVKSRTKLLGIQPQSPKPMKTKMFMSKSCFHCKLTFKDTDTNYKIFKNRIYCNADFRKLFLPKCPSCHKAVEKEAVSAIDGKLQGKWHIGCFNCQICHAAFPDNIFYIFENRPYCKTHYHYLNNSLCNRCHQGIENRCAHTAEGWRFHPKCFSCEVCRERLNDTYYVFEDKIYCETHIRRQYDFSNNEQGHPKLDKRRTQIYDYF</sequence>
<dbReference type="PROSITE" id="PS00478">
    <property type="entry name" value="LIM_DOMAIN_1"/>
    <property type="match status" value="1"/>
</dbReference>
<accession>A0A0B7N3E5</accession>
<feature type="region of interest" description="Disordered" evidence="6">
    <location>
        <begin position="35"/>
        <end position="90"/>
    </location>
</feature>
<feature type="compositionally biased region" description="Basic and acidic residues" evidence="6">
    <location>
        <begin position="59"/>
        <end position="68"/>
    </location>
</feature>
<evidence type="ECO:0000256" key="1">
    <source>
        <dbReference type="ARBA" id="ARBA00022723"/>
    </source>
</evidence>
<keyword evidence="4 5" id="KW-0440">LIM domain</keyword>
<evidence type="ECO:0000259" key="7">
    <source>
        <dbReference type="PROSITE" id="PS50023"/>
    </source>
</evidence>
<dbReference type="GO" id="GO:0046872">
    <property type="term" value="F:metal ion binding"/>
    <property type="evidence" value="ECO:0007669"/>
    <property type="project" value="UniProtKB-KW"/>
</dbReference>
<dbReference type="EMBL" id="LN721931">
    <property type="protein sequence ID" value="CEP09604.1"/>
    <property type="molecule type" value="Genomic_DNA"/>
</dbReference>
<dbReference type="OrthoDB" id="1112565at2759"/>
<evidence type="ECO:0000256" key="5">
    <source>
        <dbReference type="PROSITE-ProRule" id="PRU00125"/>
    </source>
</evidence>
<feature type="domain" description="LIM zinc-binding" evidence="7">
    <location>
        <begin position="268"/>
        <end position="330"/>
    </location>
</feature>
<evidence type="ECO:0000313" key="8">
    <source>
        <dbReference type="EMBL" id="CEP09604.1"/>
    </source>
</evidence>
<dbReference type="SUPFAM" id="SSF57716">
    <property type="entry name" value="Glucocorticoid receptor-like (DNA-binding domain)"/>
    <property type="match status" value="2"/>
</dbReference>